<evidence type="ECO:0000256" key="8">
    <source>
        <dbReference type="ARBA" id="ARBA00023034"/>
    </source>
</evidence>
<feature type="region of interest" description="Disordered" evidence="10">
    <location>
        <begin position="386"/>
        <end position="644"/>
    </location>
</feature>
<proteinExistence type="inferred from homology"/>
<evidence type="ECO:0000313" key="13">
    <source>
        <dbReference type="EMBL" id="TBU27559.1"/>
    </source>
</evidence>
<feature type="region of interest" description="Disordered" evidence="10">
    <location>
        <begin position="30"/>
        <end position="66"/>
    </location>
</feature>
<keyword evidence="7 11" id="KW-1133">Transmembrane helix</keyword>
<dbReference type="OrthoDB" id="166803at2759"/>
<evidence type="ECO:0000256" key="4">
    <source>
        <dbReference type="ARBA" id="ARBA00013533"/>
    </source>
</evidence>
<dbReference type="AlphaFoldDB" id="A0A4Q9MJB2"/>
<dbReference type="InterPro" id="IPR051076">
    <property type="entry name" value="Golgi_membrane_TVP38/TMEM64"/>
</dbReference>
<feature type="transmembrane region" description="Helical" evidence="11">
    <location>
        <begin position="310"/>
        <end position="327"/>
    </location>
</feature>
<comment type="subcellular location">
    <subcellularLocation>
        <location evidence="2">Golgi apparatus membrane</location>
        <topology evidence="2">Multi-pass membrane protein</topology>
    </subcellularLocation>
</comment>
<evidence type="ECO:0000256" key="2">
    <source>
        <dbReference type="ARBA" id="ARBA00004653"/>
    </source>
</evidence>
<evidence type="ECO:0000256" key="7">
    <source>
        <dbReference type="ARBA" id="ARBA00022989"/>
    </source>
</evidence>
<dbReference type="PANTHER" id="PTHR47549:SF2">
    <property type="entry name" value="GOLGI APPARATUS MEMBRANE PROTEIN TVP38"/>
    <property type="match status" value="1"/>
</dbReference>
<feature type="transmembrane region" description="Helical" evidence="11">
    <location>
        <begin position="259"/>
        <end position="279"/>
    </location>
</feature>
<accession>A0A4Q9MJB2</accession>
<feature type="compositionally biased region" description="Pro residues" evidence="10">
    <location>
        <begin position="527"/>
        <end position="559"/>
    </location>
</feature>
<feature type="compositionally biased region" description="Low complexity" evidence="10">
    <location>
        <begin position="391"/>
        <end position="403"/>
    </location>
</feature>
<evidence type="ECO:0000256" key="10">
    <source>
        <dbReference type="SAM" id="MobiDB-lite"/>
    </source>
</evidence>
<evidence type="ECO:0000256" key="9">
    <source>
        <dbReference type="ARBA" id="ARBA00023136"/>
    </source>
</evidence>
<evidence type="ECO:0000256" key="5">
    <source>
        <dbReference type="ARBA" id="ARBA00020673"/>
    </source>
</evidence>
<keyword evidence="6 11" id="KW-0812">Transmembrane</keyword>
<name>A0A4Q9MJB2_9APHY</name>
<reference evidence="13" key="1">
    <citation type="submission" date="2019-01" db="EMBL/GenBank/DDBJ databases">
        <title>Draft genome sequences of three monokaryotic isolates of the white-rot basidiomycete fungus Dichomitus squalens.</title>
        <authorList>
            <consortium name="DOE Joint Genome Institute"/>
            <person name="Lopez S.C."/>
            <person name="Andreopoulos B."/>
            <person name="Pangilinan J."/>
            <person name="Lipzen A."/>
            <person name="Riley R."/>
            <person name="Ahrendt S."/>
            <person name="Ng V."/>
            <person name="Barry K."/>
            <person name="Daum C."/>
            <person name="Grigoriev I.V."/>
            <person name="Hilden K.S."/>
            <person name="Makela M.R."/>
            <person name="de Vries R.P."/>
        </authorList>
    </citation>
    <scope>NUCLEOTIDE SEQUENCE [LARGE SCALE GENOMIC DNA]</scope>
    <source>
        <strain evidence="13">OM18370.1</strain>
    </source>
</reference>
<dbReference type="EMBL" id="ML143431">
    <property type="protein sequence ID" value="TBU27559.1"/>
    <property type="molecule type" value="Genomic_DNA"/>
</dbReference>
<dbReference type="PANTHER" id="PTHR47549">
    <property type="entry name" value="GOLGI APPARATUS MEMBRANE PROTEIN TVP38-RELATED"/>
    <property type="match status" value="1"/>
</dbReference>
<feature type="compositionally biased region" description="Polar residues" evidence="10">
    <location>
        <begin position="416"/>
        <end position="426"/>
    </location>
</feature>
<comment type="function">
    <text evidence="1">Golgi membrane protein involved in vesicular trafficking and spindle migration.</text>
</comment>
<feature type="compositionally biased region" description="Low complexity" evidence="10">
    <location>
        <begin position="37"/>
        <end position="46"/>
    </location>
</feature>
<keyword evidence="8" id="KW-0333">Golgi apparatus</keyword>
<dbReference type="Proteomes" id="UP000292957">
    <property type="component" value="Unassembled WGS sequence"/>
</dbReference>
<evidence type="ECO:0000256" key="3">
    <source>
        <dbReference type="ARBA" id="ARBA00008640"/>
    </source>
</evidence>
<feature type="transmembrane region" description="Helical" evidence="11">
    <location>
        <begin position="156"/>
        <end position="174"/>
    </location>
</feature>
<organism evidence="13">
    <name type="scientific">Dichomitus squalens</name>
    <dbReference type="NCBI Taxonomy" id="114155"/>
    <lineage>
        <taxon>Eukaryota</taxon>
        <taxon>Fungi</taxon>
        <taxon>Dikarya</taxon>
        <taxon>Basidiomycota</taxon>
        <taxon>Agaricomycotina</taxon>
        <taxon>Agaricomycetes</taxon>
        <taxon>Polyporales</taxon>
        <taxon>Polyporaceae</taxon>
        <taxon>Dichomitus</taxon>
    </lineage>
</organism>
<dbReference type="Pfam" id="PF09335">
    <property type="entry name" value="VTT_dom"/>
    <property type="match status" value="1"/>
</dbReference>
<dbReference type="GO" id="GO:0000139">
    <property type="term" value="C:Golgi membrane"/>
    <property type="evidence" value="ECO:0007669"/>
    <property type="project" value="UniProtKB-SubCell"/>
</dbReference>
<feature type="transmembrane region" description="Helical" evidence="11">
    <location>
        <begin position="181"/>
        <end position="202"/>
    </location>
</feature>
<evidence type="ECO:0000256" key="11">
    <source>
        <dbReference type="SAM" id="Phobius"/>
    </source>
</evidence>
<evidence type="ECO:0000256" key="6">
    <source>
        <dbReference type="ARBA" id="ARBA00022692"/>
    </source>
</evidence>
<feature type="transmembrane region" description="Helical" evidence="11">
    <location>
        <begin position="117"/>
        <end position="136"/>
    </location>
</feature>
<feature type="domain" description="VTT" evidence="12">
    <location>
        <begin position="176"/>
        <end position="289"/>
    </location>
</feature>
<dbReference type="InterPro" id="IPR032816">
    <property type="entry name" value="VTT_dom"/>
</dbReference>
<comment type="similarity">
    <text evidence="3">Belongs to the TVP38/TMEM64 family.</text>
</comment>
<keyword evidence="9 11" id="KW-0472">Membrane</keyword>
<evidence type="ECO:0000259" key="12">
    <source>
        <dbReference type="Pfam" id="PF09335"/>
    </source>
</evidence>
<evidence type="ECO:0000256" key="1">
    <source>
        <dbReference type="ARBA" id="ARBA00002978"/>
    </source>
</evidence>
<gene>
    <name evidence="13" type="ORF">BD311DRAFT_778896</name>
</gene>
<protein>
    <recommendedName>
        <fullName evidence="4">Golgi apparatus membrane protein TVP38</fullName>
    </recommendedName>
    <alternativeName>
        <fullName evidence="5">Golgi apparatus membrane protein tvp38</fullName>
    </alternativeName>
</protein>
<feature type="compositionally biased region" description="Basic and acidic residues" evidence="10">
    <location>
        <begin position="48"/>
        <end position="66"/>
    </location>
</feature>
<sequence length="644" mass="69857">MASPYPAYSPRLPSSNVHYSNINSNASYPYPPHSRYDASAASLDSDSSTEHEGEPDKPAQKEYGYGDRQARPGVAVDVRAINRTPSPTPSEAEELSKGILDWDRLLKWRYWVRREWLWYYVIFVVALTGGILFTVYHKKIVNWLKPAADWMHDLPYGWLIPIGVFFVISFPPLFGHEIVAILCGLVWGLGPGFAIVAAGTFIGELGNFYAFKYCCAARGEKLEKTKLQYACLARVVRDGGFKIALIARLSAIPGHFTTAVFSTCGMGVITFSIAAILSLPKQFITVYLGVALEQSDEGHSSTKDTIIRDAVLGLTTLMTFGAMWYIYHKMNQAKPLVIYDRRKARQAKLMEMSVAAPSLPYGSGNSVMLESTTSVSFNPAASSADIPLTKYGQPQSQYQSQPGVYAPRPQRPGEQYSMSQYSNGSQALPPGAGYPYPTPASQLPSRPVASPPRDPFSDAARVPNYSSPRPQPPSHPQTQPQGISYQRQAPPRGYGSPPPDMLDKRGGGTRPPHTYTQSTPAAQRLSSPPPPAARPPPPSAPQSPTPRNYPAPTGPPPLPSMSGQPPRTSGDGTNPFADPSPMPNPYEQGRQGGGHVEEPSDATFYTAAGGHSRGGTEFDAAYEATSMASTEGSAPPAYDEHRNA</sequence>